<dbReference type="Proteomes" id="UP000093080">
    <property type="component" value="Unassembled WGS sequence"/>
</dbReference>
<sequence length="210" mass="23246">MKIGALNSSSFPNLYFSQQIMREKDKTDPSSLSAANKESGQVGLKNVESKNKIQTESASQKKASVFQREKLSPQEIQELFKLKQRDREVKQHEMAHIAAGGIYVRGGATFEYKMGPDGKRYAVAGEVSIDVSEEANPRKTLQKMYAVQHAALAPAHPSAQDRRVAVLAAAKAIEAMVKIMKEMNQLNNPDKMQTSSDEKTESGTRIDLYA</sequence>
<evidence type="ECO:0000313" key="3">
    <source>
        <dbReference type="Proteomes" id="UP000093080"/>
    </source>
</evidence>
<reference evidence="2 3" key="1">
    <citation type="submission" date="2016-06" db="EMBL/GenBank/DDBJ databases">
        <title>Respiratory ammonification of nitrate coupled to the oxidation of elemental sulfur in deep-sea autotrophic thermophilic bacteria.</title>
        <authorList>
            <person name="Slobodkina G.B."/>
            <person name="Mardanov A.V."/>
            <person name="Ravin N.V."/>
            <person name="Frolova A.A."/>
            <person name="Viryasiv M.B."/>
            <person name="Chernyh N.A."/>
            <person name="Bonch-Osmolovskaya E.A."/>
            <person name="Slobodkin A.I."/>
        </authorList>
    </citation>
    <scope>NUCLEOTIDE SEQUENCE [LARGE SCALE GENOMIC DNA]</scope>
    <source>
        <strain evidence="2 3">S69</strain>
    </source>
</reference>
<feature type="region of interest" description="Disordered" evidence="1">
    <location>
        <begin position="23"/>
        <end position="66"/>
    </location>
</feature>
<name>A0A1B9F8U7_9BACT</name>
<feature type="compositionally biased region" description="Polar residues" evidence="1">
    <location>
        <begin position="185"/>
        <end position="195"/>
    </location>
</feature>
<evidence type="ECO:0000256" key="1">
    <source>
        <dbReference type="SAM" id="MobiDB-lite"/>
    </source>
</evidence>
<dbReference type="Pfam" id="PF12118">
    <property type="entry name" value="SprA-related"/>
    <property type="match status" value="1"/>
</dbReference>
<dbReference type="InterPro" id="IPR021973">
    <property type="entry name" value="SprA-related"/>
</dbReference>
<organism evidence="2 3">
    <name type="scientific">Dissulfuribacter thermophilus</name>
    <dbReference type="NCBI Taxonomy" id="1156395"/>
    <lineage>
        <taxon>Bacteria</taxon>
        <taxon>Pseudomonadati</taxon>
        <taxon>Thermodesulfobacteriota</taxon>
        <taxon>Dissulfuribacteria</taxon>
        <taxon>Dissulfuribacterales</taxon>
        <taxon>Dissulfuribacteraceae</taxon>
        <taxon>Dissulfuribacter</taxon>
    </lineage>
</organism>
<dbReference type="AlphaFoldDB" id="A0A1B9F8U7"/>
<protein>
    <submittedName>
        <fullName evidence="2">SrpA-related protein</fullName>
    </submittedName>
</protein>
<dbReference type="STRING" id="1156395.DBT_0156"/>
<keyword evidence="3" id="KW-1185">Reference proteome</keyword>
<evidence type="ECO:0000313" key="2">
    <source>
        <dbReference type="EMBL" id="OCC16339.1"/>
    </source>
</evidence>
<dbReference type="EMBL" id="MAGO01000001">
    <property type="protein sequence ID" value="OCC16339.1"/>
    <property type="molecule type" value="Genomic_DNA"/>
</dbReference>
<comment type="caution">
    <text evidence="2">The sequence shown here is derived from an EMBL/GenBank/DDBJ whole genome shotgun (WGS) entry which is preliminary data.</text>
</comment>
<gene>
    <name evidence="2" type="ORF">DBT_0156</name>
</gene>
<feature type="region of interest" description="Disordered" evidence="1">
    <location>
        <begin position="185"/>
        <end position="210"/>
    </location>
</feature>
<feature type="compositionally biased region" description="Polar residues" evidence="1">
    <location>
        <begin position="29"/>
        <end position="39"/>
    </location>
</feature>
<accession>A0A1B9F8U7</accession>
<proteinExistence type="predicted"/>